<dbReference type="InterPro" id="IPR045584">
    <property type="entry name" value="Pilin-like"/>
</dbReference>
<reference evidence="2" key="1">
    <citation type="submission" date="2020-07" db="EMBL/GenBank/DDBJ databases">
        <title>Huge and variable diversity of episymbiotic CPR bacteria and DPANN archaea in groundwater ecosystems.</title>
        <authorList>
            <person name="He C.Y."/>
            <person name="Keren R."/>
            <person name="Whittaker M."/>
            <person name="Farag I.F."/>
            <person name="Doudna J."/>
            <person name="Cate J.H.D."/>
            <person name="Banfield J.F."/>
        </authorList>
    </citation>
    <scope>NUCLEOTIDE SEQUENCE</scope>
    <source>
        <strain evidence="2">NC_groundwater_972_Pr1_S-0.2um_49_27</strain>
    </source>
</reference>
<dbReference type="InterPro" id="IPR012902">
    <property type="entry name" value="N_methyl_site"/>
</dbReference>
<dbReference type="Gene3D" id="3.30.700.10">
    <property type="entry name" value="Glycoprotein, Type 4 Pilin"/>
    <property type="match status" value="1"/>
</dbReference>
<proteinExistence type="predicted"/>
<dbReference type="NCBIfam" id="TIGR02532">
    <property type="entry name" value="IV_pilin_GFxxxE"/>
    <property type="match status" value="1"/>
</dbReference>
<feature type="transmembrane region" description="Helical" evidence="1">
    <location>
        <begin position="25"/>
        <end position="49"/>
    </location>
</feature>
<protein>
    <submittedName>
        <fullName evidence="2">Type II secretion system protein</fullName>
    </submittedName>
</protein>
<sequence length="179" mass="18914">MKHMENGHLESSLSSFYRLVRSPKIAAFTLIELLIVIAVIGMLSAIILSSVSSGRAKSRDAKRVDELREMGKTLFLNDKEPAQNLAGCNAAAHTDASTCNGPAPINFQYYKDVITPGTACTNLSVSTCQYSISRAGGAAGPTTQDFEVCSYLEIGVPGLTAGLVRVATDRGGNVVQGCI</sequence>
<dbReference type="Pfam" id="PF07963">
    <property type="entry name" value="N_methyl"/>
    <property type="match status" value="1"/>
</dbReference>
<organism evidence="2 3">
    <name type="scientific">Candidatus Sungiibacteriota bacterium</name>
    <dbReference type="NCBI Taxonomy" id="2750080"/>
    <lineage>
        <taxon>Bacteria</taxon>
        <taxon>Candidatus Sungiibacteriota</taxon>
    </lineage>
</organism>
<keyword evidence="1" id="KW-0472">Membrane</keyword>
<comment type="caution">
    <text evidence="2">The sequence shown here is derived from an EMBL/GenBank/DDBJ whole genome shotgun (WGS) entry which is preliminary data.</text>
</comment>
<accession>A0A9D6LTL6</accession>
<evidence type="ECO:0000313" key="2">
    <source>
        <dbReference type="EMBL" id="MBI3627440.1"/>
    </source>
</evidence>
<keyword evidence="1" id="KW-0812">Transmembrane</keyword>
<evidence type="ECO:0000256" key="1">
    <source>
        <dbReference type="SAM" id="Phobius"/>
    </source>
</evidence>
<dbReference type="AlphaFoldDB" id="A0A9D6LTL6"/>
<dbReference type="SUPFAM" id="SSF54523">
    <property type="entry name" value="Pili subunits"/>
    <property type="match status" value="1"/>
</dbReference>
<name>A0A9D6LTL6_9BACT</name>
<gene>
    <name evidence="2" type="ORF">HY220_01665</name>
</gene>
<keyword evidence="1" id="KW-1133">Transmembrane helix</keyword>
<dbReference type="Proteomes" id="UP000808388">
    <property type="component" value="Unassembled WGS sequence"/>
</dbReference>
<dbReference type="EMBL" id="JACQCQ010000007">
    <property type="protein sequence ID" value="MBI3627440.1"/>
    <property type="molecule type" value="Genomic_DNA"/>
</dbReference>
<evidence type="ECO:0000313" key="3">
    <source>
        <dbReference type="Proteomes" id="UP000808388"/>
    </source>
</evidence>